<comment type="caution">
    <text evidence="2">The sequence shown here is derived from an EMBL/GenBank/DDBJ whole genome shotgun (WGS) entry which is preliminary data.</text>
</comment>
<dbReference type="RefSeq" id="WP_187468563.1">
    <property type="nucleotide sequence ID" value="NZ_JACSIT010000153.1"/>
</dbReference>
<organism evidence="2 3">
    <name type="scientific">Neolewinella lacunae</name>
    <dbReference type="NCBI Taxonomy" id="1517758"/>
    <lineage>
        <taxon>Bacteria</taxon>
        <taxon>Pseudomonadati</taxon>
        <taxon>Bacteroidota</taxon>
        <taxon>Saprospiria</taxon>
        <taxon>Saprospirales</taxon>
        <taxon>Lewinellaceae</taxon>
        <taxon>Neolewinella</taxon>
    </lineage>
</organism>
<evidence type="ECO:0000259" key="1">
    <source>
        <dbReference type="Pfam" id="PF19964"/>
    </source>
</evidence>
<keyword evidence="3" id="KW-1185">Reference proteome</keyword>
<dbReference type="AlphaFoldDB" id="A0A923PRR7"/>
<dbReference type="Pfam" id="PF19964">
    <property type="entry name" value="EAD11"/>
    <property type="match status" value="1"/>
</dbReference>
<accession>A0A923PRR7</accession>
<dbReference type="Proteomes" id="UP000650081">
    <property type="component" value="Unassembled WGS sequence"/>
</dbReference>
<evidence type="ECO:0000313" key="3">
    <source>
        <dbReference type="Proteomes" id="UP000650081"/>
    </source>
</evidence>
<protein>
    <recommendedName>
        <fullName evidence="1">Effector-associated domain-containing protein</fullName>
    </recommendedName>
</protein>
<name>A0A923PRR7_9BACT</name>
<evidence type="ECO:0000313" key="2">
    <source>
        <dbReference type="EMBL" id="MBC6996556.1"/>
    </source>
</evidence>
<dbReference type="SUPFAM" id="SSF52540">
    <property type="entry name" value="P-loop containing nucleoside triphosphate hydrolases"/>
    <property type="match status" value="1"/>
</dbReference>
<dbReference type="Gene3D" id="3.40.50.300">
    <property type="entry name" value="P-loop containing nucleotide triphosphate hydrolases"/>
    <property type="match status" value="1"/>
</dbReference>
<gene>
    <name evidence="2" type="ORF">H9S92_20455</name>
</gene>
<feature type="domain" description="Effector-associated" evidence="1">
    <location>
        <begin position="949"/>
        <end position="1025"/>
    </location>
</feature>
<dbReference type="InterPro" id="IPR045439">
    <property type="entry name" value="EAD11"/>
</dbReference>
<sequence>MAQSFDFAALDALVDQRLSEAFGYQAEERAIARAAAMTVNFREGELLSRLRAAGNEISERDLAWLRENTRAVAGGRWTLSPSTRRSLLARIEKTSSLDQVYSQFGPEDTPEAGDRFYGLLIRNNGEGINPEDLSLEEVQQLLTVIQWLDETSLGLKYADLRQNCAKTLETVELLHQMIGHTQHFSGRTRELKVLEDFVFATTGPADPLLIFGIGGIGKSTLVSKFILDHGIFTSEEDLPFVYLDFDRAGMSIAEPVHLAIEALRQLKLQFSADQELFDRLSAAHGDFIAFADRSDEPDRKWKVSQKESRSFVLKNMAGRYLSGAQFSGPVLVVLDSFEEAQFRASEGELHNLLDFLDEIRTYVPSLRLMIVGRSDLVATPFALQQLEVGDFDADAAAAYLAEAGVPGADLRALIFSRVGGNPLNLKLAAVLAATSENAGEELLQQLDENRIQEQLVRRNLAHIPDADAQKLAEPGLLLRRITPAVIREVMAGPCGLGAISEWRSEELFQILRRITFLVEDRGGVIQFRRDVRMALREVIWARSQVQATALTTAVIDYYALRPDAASQAEYYYHRLLTEDPARIDKEDPPWAELRPYLENAIAELPPDAAALLGLKFNLRIEKSITEGQSDAAWENTTAANFARGMQEGTTLGVLEDLWKQMAKHRTNNSYFNRQLGQLAIRLGHLDAAEQLLAAMREDSLYSFVVQALQLDNYRLESRYYEAIASALPGMDPETLPFSSWSAFVEVSFLLAKAAGLADQDVLPLAQGFLIPAQESLKSLLLTNGVVGSSVSQREEPPQYAAVQPRTGHEPSLWKPLEIFRELRWLEVGTHDADFASRYLVAMQQIAAAYGQERDRYLRLVHQIGAVGQSDFSQTLFNEYHRIVSDVSWPSAWNIARVDVADFLLAYHCGNLATAEQTFFPSTVTAREVEDTAPSTSPAPATAPEMSKKVAEIRTLLASDRIQDAIQALDELSSGNRDLKTTVTLMASRYNRLAKGKLSGTLNYTDQSTEDKQINAALLRILDDLEEKGPA</sequence>
<dbReference type="InterPro" id="IPR027417">
    <property type="entry name" value="P-loop_NTPase"/>
</dbReference>
<proteinExistence type="predicted"/>
<dbReference type="EMBL" id="JACSIT010000153">
    <property type="protein sequence ID" value="MBC6996556.1"/>
    <property type="molecule type" value="Genomic_DNA"/>
</dbReference>
<reference evidence="2" key="1">
    <citation type="submission" date="2020-08" db="EMBL/GenBank/DDBJ databases">
        <title>Lewinella bacteria from marine environments.</title>
        <authorList>
            <person name="Zhong Y."/>
        </authorList>
    </citation>
    <scope>NUCLEOTIDE SEQUENCE</scope>
    <source>
        <strain evidence="2">KCTC 42187</strain>
    </source>
</reference>